<evidence type="ECO:0000313" key="1">
    <source>
        <dbReference type="EMBL" id="MDH4573538.1"/>
    </source>
</evidence>
<organism evidence="1 2">
    <name type="scientific">Salinicola acroporae</name>
    <dbReference type="NCBI Taxonomy" id="1541440"/>
    <lineage>
        <taxon>Bacteria</taxon>
        <taxon>Pseudomonadati</taxon>
        <taxon>Pseudomonadota</taxon>
        <taxon>Gammaproteobacteria</taxon>
        <taxon>Oceanospirillales</taxon>
        <taxon>Halomonadaceae</taxon>
        <taxon>Salinicola</taxon>
    </lineage>
</organism>
<sequence length="130" mass="14695">MTSERSQLYYTCVFLQVSFQAIESSIMARHQESSRCWLDAQTLQMLLGELQRCRLNASPFKPVHAPLEEAIYHCGLLMAQCPGALDQRLCRHHLQAIAAPLGQAVRHLSVSASPQRPATSSPRFRTWFGR</sequence>
<name>A0ABT6I7P3_9GAMM</name>
<comment type="caution">
    <text evidence="1">The sequence shown here is derived from an EMBL/GenBank/DDBJ whole genome shotgun (WGS) entry which is preliminary data.</text>
</comment>
<accession>A0ABT6I7P3</accession>
<dbReference type="EMBL" id="PGFS01000001">
    <property type="protein sequence ID" value="MDH4573538.1"/>
    <property type="molecule type" value="Genomic_DNA"/>
</dbReference>
<dbReference type="Proteomes" id="UP001162135">
    <property type="component" value="Unassembled WGS sequence"/>
</dbReference>
<evidence type="ECO:0000313" key="2">
    <source>
        <dbReference type="Proteomes" id="UP001162135"/>
    </source>
</evidence>
<proteinExistence type="predicted"/>
<keyword evidence="2" id="KW-1185">Reference proteome</keyword>
<gene>
    <name evidence="1" type="ORF">CUR86_14580</name>
</gene>
<reference evidence="1" key="2">
    <citation type="submission" date="2017-11" db="EMBL/GenBank/DDBJ databases">
        <authorList>
            <person name="Das S.K."/>
        </authorList>
    </citation>
    <scope>NUCLEOTIDE SEQUENCE</scope>
    <source>
        <strain evidence="1">S4-41</strain>
    </source>
</reference>
<dbReference type="RefSeq" id="WP_110717803.1">
    <property type="nucleotide sequence ID" value="NZ_PGFS01000001.1"/>
</dbReference>
<protein>
    <submittedName>
        <fullName evidence="1">Uncharacterized protein</fullName>
    </submittedName>
</protein>
<reference evidence="1" key="1">
    <citation type="journal article" date="2015" name="Antonie Van Leeuwenhoek">
        <title>Comparative 16S rRNA signatures and multilocus sequence analysis for the genus Salinicola and description of Salinicola acroporae sp. nov., isolated from coral Acropora digitifera.</title>
        <authorList>
            <person name="Lepcha R.T."/>
            <person name="Poddar A."/>
            <person name="Schumann P."/>
            <person name="Das S.K."/>
        </authorList>
    </citation>
    <scope>NUCLEOTIDE SEQUENCE</scope>
    <source>
        <strain evidence="1">S4-41</strain>
    </source>
</reference>